<evidence type="ECO:0000256" key="1">
    <source>
        <dbReference type="SAM" id="MobiDB-lite"/>
    </source>
</evidence>
<dbReference type="AlphaFoldDB" id="A0A433TF48"/>
<sequence length="174" mass="19808">MDLMSASQSGNTDFSRDHSHLAVLDDLDTMNKELVTLEEQFLRLGVRTHLLEVELATQFSPDLLEDQERAYETFQECELAVDEERQRVESLCTTGMEIEHCDGETHSPQETESFTLNKDMNESQPVEDHEISVQEKFDCEEQPPPLRSSPEASKDVEVENISLSSNLNCPLMSE</sequence>
<dbReference type="OrthoDB" id="6118108at2759"/>
<proteinExistence type="predicted"/>
<comment type="caution">
    <text evidence="2">The sequence shown here is derived from an EMBL/GenBank/DDBJ whole genome shotgun (WGS) entry which is preliminary data.</text>
</comment>
<keyword evidence="3" id="KW-1185">Reference proteome</keyword>
<dbReference type="Proteomes" id="UP000271974">
    <property type="component" value="Unassembled WGS sequence"/>
</dbReference>
<evidence type="ECO:0000313" key="2">
    <source>
        <dbReference type="EMBL" id="RUS80171.1"/>
    </source>
</evidence>
<reference evidence="2 3" key="1">
    <citation type="submission" date="2019-01" db="EMBL/GenBank/DDBJ databases">
        <title>A draft genome assembly of the solar-powered sea slug Elysia chlorotica.</title>
        <authorList>
            <person name="Cai H."/>
            <person name="Li Q."/>
            <person name="Fang X."/>
            <person name="Li J."/>
            <person name="Curtis N.E."/>
            <person name="Altenburger A."/>
            <person name="Shibata T."/>
            <person name="Feng M."/>
            <person name="Maeda T."/>
            <person name="Schwartz J.A."/>
            <person name="Shigenobu S."/>
            <person name="Lundholm N."/>
            <person name="Nishiyama T."/>
            <person name="Yang H."/>
            <person name="Hasebe M."/>
            <person name="Li S."/>
            <person name="Pierce S.K."/>
            <person name="Wang J."/>
        </authorList>
    </citation>
    <scope>NUCLEOTIDE SEQUENCE [LARGE SCALE GENOMIC DNA]</scope>
    <source>
        <strain evidence="2">EC2010</strain>
        <tissue evidence="2">Whole organism of an adult</tissue>
    </source>
</reference>
<feature type="region of interest" description="Disordered" evidence="1">
    <location>
        <begin position="135"/>
        <end position="174"/>
    </location>
</feature>
<accession>A0A433TF48</accession>
<name>A0A433TF48_ELYCH</name>
<gene>
    <name evidence="2" type="ORF">EGW08_012060</name>
</gene>
<evidence type="ECO:0000313" key="3">
    <source>
        <dbReference type="Proteomes" id="UP000271974"/>
    </source>
</evidence>
<organism evidence="2 3">
    <name type="scientific">Elysia chlorotica</name>
    <name type="common">Eastern emerald elysia</name>
    <name type="synonym">Sea slug</name>
    <dbReference type="NCBI Taxonomy" id="188477"/>
    <lineage>
        <taxon>Eukaryota</taxon>
        <taxon>Metazoa</taxon>
        <taxon>Spiralia</taxon>
        <taxon>Lophotrochozoa</taxon>
        <taxon>Mollusca</taxon>
        <taxon>Gastropoda</taxon>
        <taxon>Heterobranchia</taxon>
        <taxon>Euthyneura</taxon>
        <taxon>Panpulmonata</taxon>
        <taxon>Sacoglossa</taxon>
        <taxon>Placobranchoidea</taxon>
        <taxon>Plakobranchidae</taxon>
        <taxon>Elysia</taxon>
    </lineage>
</organism>
<dbReference type="EMBL" id="RQTK01000407">
    <property type="protein sequence ID" value="RUS80171.1"/>
    <property type="molecule type" value="Genomic_DNA"/>
</dbReference>
<protein>
    <submittedName>
        <fullName evidence="2">Uncharacterized protein</fullName>
    </submittedName>
</protein>